<accession>A0A0D8XZ98</accession>
<dbReference type="EMBL" id="KN716218">
    <property type="protein sequence ID" value="KJH49983.1"/>
    <property type="molecule type" value="Genomic_DNA"/>
</dbReference>
<name>A0A0D8XZ98_DICVI</name>
<dbReference type="Proteomes" id="UP000053766">
    <property type="component" value="Unassembled WGS sequence"/>
</dbReference>
<evidence type="ECO:0000256" key="5">
    <source>
        <dbReference type="ARBA" id="ARBA00022737"/>
    </source>
</evidence>
<dbReference type="PANTHER" id="PTHR10574">
    <property type="entry name" value="NETRIN/LAMININ-RELATED"/>
    <property type="match status" value="1"/>
</dbReference>
<dbReference type="CDD" id="cd00055">
    <property type="entry name" value="EGF_Lam"/>
    <property type="match status" value="7"/>
</dbReference>
<feature type="disulfide bond" evidence="11">
    <location>
        <begin position="62"/>
        <end position="71"/>
    </location>
</feature>
<comment type="subcellular location">
    <subcellularLocation>
        <location evidence="1">Secreted</location>
        <location evidence="1">Extracellular space</location>
        <location evidence="1">Extracellular matrix</location>
        <location evidence="1">Basement membrane</location>
    </subcellularLocation>
</comment>
<evidence type="ECO:0000313" key="16">
    <source>
        <dbReference type="EMBL" id="KJH49983.1"/>
    </source>
</evidence>
<gene>
    <name evidence="16" type="ORF">DICVIV_03856</name>
</gene>
<keyword evidence="3" id="KW-0272">Extracellular matrix</keyword>
<keyword evidence="7 11" id="KW-1015">Disulfide bond</keyword>
<dbReference type="InterPro" id="IPR000742">
    <property type="entry name" value="EGF"/>
</dbReference>
<evidence type="ECO:0000256" key="10">
    <source>
        <dbReference type="PROSITE-ProRule" id="PRU00122"/>
    </source>
</evidence>
<feature type="domain" description="Laminin EGF-like" evidence="14">
    <location>
        <begin position="136"/>
        <end position="181"/>
    </location>
</feature>
<sequence>MVRLAICIQDNAFVNKGLLASNAIAVNQIITDWTKMAVKACNCDQIGSDGEACDLHSGQCVCKQGVTGVKCDRCQPNHYGLDENGCKECKACPAPGQVCDPITGECVCPPNTVGAMCENCTENAWDYHPLNGCKLCDCSSVGSNNGKCDTRTGQCKCRNEYVGLRCDRCTHGFFGFPECQSCNCDPAGTDPLQCKDGLCLCNEKGECPCKKNVRGIKCNQCKPGTFSLETSNRLGCTECFCFNRTNTCEQSALVWQQIYAGDRQAIFQEPWEYYTKKHNLNLLKEYPATYNSYPTDVVPLYWPLPKSMLGDRTSSYNGFLRFKIWNEDNRRGIEGIRPDNQYFRYFPQVVLVGNNRIELEHIPIAIEEDGKYKVRLHESDWRSRQSPELPVNRKQMMIALQNLQGVYIRGTYNYPARGDVISISEVSLDVAVSKSSEHLGSTAIGVEQCSQCPQGFTGASCQNPAQGYCRKKQRDYLNSPDDMSLIGWSEPCACYGHSVNCHPETCVCMDCEHNTYGDHCDQCKQGYIGDARDGGAHACTKCACPLPENSFSDTCVAVDYGRGYVCNACKPGYTGQYCESCTVGYFGEPSVPEGFCQSCDCHPDGSLHGACHSHTGQCECRDGVTGRDCSQCQHRHAFMGGVCTSCDQGCYLPLMTMVDELELIQANQNFSNLKPIPWKRLSRIENNTALISEFIKRLDGDGEVSGVIKDNNYAKEAFAVVEGARFQSDRMTKGLTSLEQFTNLTENLIRNTQLTYANVFSIVQFLKQFYLHGGTSVGGTTLDAWLLESEAHYNATLDRGEYIEKRLNRAEQEYTKSEELLKKVLANKLNDTSFEIILGRLDKFDEWLEDYRATMYDSTRRDTSEAERMSDIVTKRIDRYKEVSNEIEKLHAEAEDDLAEARNAVDNAKGKELLNLFDDSRAMNRTLDKVSEMSAECRNRSTMYAQLIDEYDEIFVQKAITHVEMLEKEAKVLKDSFKDTKTETENPLKASQAYEEIAGALMNATEAANDALKAAEDAHAETDGDPKNLMIKEVIESKKRKAAEQRKQWELLDMEKERENLDDRLAFVNEQNIDTIKRNDIIKNQWSKFDDHHDRTTGLQSVARDADKRAEIVRLATNDLIKEAKDVVGQTDKVFNSTGEGIREEIHKVKKARGDLEKNRAALEKVGGVSAENRNRADEMQTQLALLRDKINEAREKAQQIRLSLRSDERGTCHRSFTSPAHPSPSNSFSIRYRPLRNVQNSAIFVTRTKPRRTQASEFIAIEIRDRRVVAHWNVGGGTRMVTNSHSILFIPNTDRSNWYHIDVVRIGNALNLTVALKETITGAPDRLRTDPVSVFVGDEDWNEDVIFNTIPGETQVSMGTDAASATDMGLATNKFYGTIGSLVVDDVSIPLWAFSGSSSECEGAISPPQPTAKGYMFRDGFAQVELTTFERTVSSITVVFNAYSPNGLLYFRGSEISGDFVTLYMKDGHVVFKIHLGGSSQAELISKEKYADGREHTVKAIRNGAELHLQVDSDADRFSTTIPGENTALNIETDLHYVAGVPTSFKINRFSPDIQWKGFFGCISRVKPSQASDLDLDHPIRWQRRDPGCQFSAAKLVPTDRVVGFSRPGFLLQQGVVMDNNSTFAFGFRTKEENGTLIFQSSKLDTIRRKQRNSEGNGNGYLAFYLFRGYLVLHFGKGYLAFYLFRGYLVLHFGKDALSRKEVVTIRSSQMYNDGQLHSVFMSRKGKIVRLRVDDKEIGGKQILNDKSPIGTATTQMFIGGSTF</sequence>
<feature type="disulfide bond" evidence="11">
    <location>
        <begin position="43"/>
        <end position="60"/>
    </location>
</feature>
<dbReference type="FunFam" id="2.10.25.10:FF:000074">
    <property type="entry name" value="Laminin subunit alpha"/>
    <property type="match status" value="1"/>
</dbReference>
<feature type="domain" description="Laminin EGF-like" evidence="14">
    <location>
        <begin position="182"/>
        <end position="238"/>
    </location>
</feature>
<keyword evidence="12" id="KW-0175">Coiled coil</keyword>
<keyword evidence="2" id="KW-0964">Secreted</keyword>
<evidence type="ECO:0000256" key="3">
    <source>
        <dbReference type="ARBA" id="ARBA00022530"/>
    </source>
</evidence>
<keyword evidence="4" id="KW-0732">Signal</keyword>
<dbReference type="Pfam" id="PF00053">
    <property type="entry name" value="EGF_laminin"/>
    <property type="match status" value="5"/>
</dbReference>
<dbReference type="SMART" id="SM00282">
    <property type="entry name" value="LamG"/>
    <property type="match status" value="3"/>
</dbReference>
<dbReference type="SMART" id="SM00180">
    <property type="entry name" value="EGF_Lam"/>
    <property type="match status" value="7"/>
</dbReference>
<evidence type="ECO:0000256" key="11">
    <source>
        <dbReference type="PROSITE-ProRule" id="PRU00460"/>
    </source>
</evidence>
<dbReference type="CDD" id="cd00110">
    <property type="entry name" value="LamG"/>
    <property type="match status" value="3"/>
</dbReference>
<dbReference type="Pfam" id="PF24973">
    <property type="entry name" value="EGF_LMN_ATRN"/>
    <property type="match status" value="1"/>
</dbReference>
<dbReference type="GO" id="GO:0009887">
    <property type="term" value="P:animal organ morphogenesis"/>
    <property type="evidence" value="ECO:0007669"/>
    <property type="project" value="TreeGrafter"/>
</dbReference>
<evidence type="ECO:0000256" key="12">
    <source>
        <dbReference type="SAM" id="Coils"/>
    </source>
</evidence>
<dbReference type="PANTHER" id="PTHR10574:SF406">
    <property type="entry name" value="LAMININ SUBUNIT ALPHA 5"/>
    <property type="match status" value="1"/>
</dbReference>
<evidence type="ECO:0000256" key="1">
    <source>
        <dbReference type="ARBA" id="ARBA00004302"/>
    </source>
</evidence>
<dbReference type="SMART" id="SM00281">
    <property type="entry name" value="LamB"/>
    <property type="match status" value="1"/>
</dbReference>
<feature type="disulfide bond" evidence="11">
    <location>
        <begin position="620"/>
        <end position="629"/>
    </location>
</feature>
<dbReference type="Gene3D" id="2.60.120.200">
    <property type="match status" value="3"/>
</dbReference>
<dbReference type="FunFam" id="2.10.25.10:FF:000189">
    <property type="entry name" value="Laminin subunit alpha 2"/>
    <property type="match status" value="1"/>
</dbReference>
<dbReference type="SUPFAM" id="SSF49899">
    <property type="entry name" value="Concanavalin A-like lectins/glucanases"/>
    <property type="match status" value="3"/>
</dbReference>
<dbReference type="PROSITE" id="PS50025">
    <property type="entry name" value="LAM_G_DOMAIN"/>
    <property type="match status" value="2"/>
</dbReference>
<evidence type="ECO:0000313" key="17">
    <source>
        <dbReference type="Proteomes" id="UP000053766"/>
    </source>
</evidence>
<feature type="disulfide bond" evidence="11">
    <location>
        <begin position="136"/>
        <end position="148"/>
    </location>
</feature>
<feature type="disulfide bond" evidence="11">
    <location>
        <begin position="209"/>
        <end position="218"/>
    </location>
</feature>
<keyword evidence="6" id="KW-0084">Basement membrane</keyword>
<feature type="disulfide bond" evidence="11">
    <location>
        <begin position="511"/>
        <end position="520"/>
    </location>
</feature>
<feature type="disulfide bond" evidence="11">
    <location>
        <begin position="599"/>
        <end position="611"/>
    </location>
</feature>
<reference evidence="16 17" key="1">
    <citation type="submission" date="2013-11" db="EMBL/GenBank/DDBJ databases">
        <title>Draft genome of the bovine lungworm Dictyocaulus viviparus.</title>
        <authorList>
            <person name="Mitreva M."/>
        </authorList>
    </citation>
    <scope>NUCLEOTIDE SEQUENCE [LARGE SCALE GENOMIC DNA]</scope>
    <source>
        <strain evidence="16 17">HannoverDv2000</strain>
    </source>
</reference>
<feature type="domain" description="Laminin EGF-like" evidence="14">
    <location>
        <begin position="492"/>
        <end position="541"/>
    </location>
</feature>
<evidence type="ECO:0000256" key="9">
    <source>
        <dbReference type="ARBA" id="ARBA00023292"/>
    </source>
</evidence>
<dbReference type="InterPro" id="IPR000034">
    <property type="entry name" value="Laminin_IV"/>
</dbReference>
<evidence type="ECO:0000256" key="7">
    <source>
        <dbReference type="ARBA" id="ARBA00023157"/>
    </source>
</evidence>
<feature type="domain" description="Laminin G" evidence="13">
    <location>
        <begin position="1600"/>
        <end position="1765"/>
    </location>
</feature>
<evidence type="ECO:0000256" key="2">
    <source>
        <dbReference type="ARBA" id="ARBA00022525"/>
    </source>
</evidence>
<dbReference type="FunFam" id="2.10.25.10:FF:000512">
    <property type="entry name" value="Laminin subunit alpha 1"/>
    <property type="match status" value="1"/>
</dbReference>
<dbReference type="InterPro" id="IPR056863">
    <property type="entry name" value="LMN_ATRN_NET-like_EGF"/>
</dbReference>
<keyword evidence="8" id="KW-0325">Glycoprotein</keyword>
<feature type="domain" description="Laminin G" evidence="13">
    <location>
        <begin position="1412"/>
        <end position="1590"/>
    </location>
</feature>
<evidence type="ECO:0000259" key="13">
    <source>
        <dbReference type="PROSITE" id="PS50025"/>
    </source>
</evidence>
<dbReference type="FunFam" id="2.10.25.10:FF:000580">
    <property type="entry name" value="Wing blister, isoform B"/>
    <property type="match status" value="1"/>
</dbReference>
<feature type="disulfide bond" evidence="11">
    <location>
        <begin position="138"/>
        <end position="155"/>
    </location>
</feature>
<dbReference type="OrthoDB" id="10011303at2759"/>
<feature type="domain" description="Laminin EGF-like" evidence="14">
    <location>
        <begin position="41"/>
        <end position="88"/>
    </location>
</feature>
<dbReference type="GO" id="GO:0005604">
    <property type="term" value="C:basement membrane"/>
    <property type="evidence" value="ECO:0007669"/>
    <property type="project" value="UniProtKB-SubCell"/>
</dbReference>
<evidence type="ECO:0000256" key="6">
    <source>
        <dbReference type="ARBA" id="ARBA00022869"/>
    </source>
</evidence>
<dbReference type="Pfam" id="PF00052">
    <property type="entry name" value="Laminin_B"/>
    <property type="match status" value="1"/>
</dbReference>
<dbReference type="PROSITE" id="PS01248">
    <property type="entry name" value="EGF_LAM_1"/>
    <property type="match status" value="3"/>
</dbReference>
<proteinExistence type="predicted"/>
<evidence type="ECO:0000256" key="4">
    <source>
        <dbReference type="ARBA" id="ARBA00022729"/>
    </source>
</evidence>
<dbReference type="SMART" id="SM00181">
    <property type="entry name" value="EGF"/>
    <property type="match status" value="6"/>
</dbReference>
<organism evidence="16 17">
    <name type="scientific">Dictyocaulus viviparus</name>
    <name type="common">Bovine lungworm</name>
    <dbReference type="NCBI Taxonomy" id="29172"/>
    <lineage>
        <taxon>Eukaryota</taxon>
        <taxon>Metazoa</taxon>
        <taxon>Ecdysozoa</taxon>
        <taxon>Nematoda</taxon>
        <taxon>Chromadorea</taxon>
        <taxon>Rhabditida</taxon>
        <taxon>Rhabditina</taxon>
        <taxon>Rhabditomorpha</taxon>
        <taxon>Strongyloidea</taxon>
        <taxon>Metastrongylidae</taxon>
        <taxon>Dictyocaulus</taxon>
    </lineage>
</organism>
<dbReference type="PRINTS" id="PR00011">
    <property type="entry name" value="EGFLAMININ"/>
</dbReference>
<protein>
    <submittedName>
        <fullName evidence="16">Laminin EGF-like protein</fullName>
    </submittedName>
</protein>
<dbReference type="STRING" id="29172.A0A0D8XZ98"/>
<feature type="coiled-coil region" evidence="12">
    <location>
        <begin position="963"/>
        <end position="1021"/>
    </location>
</feature>
<dbReference type="FunFam" id="2.10.25.10:FF:000209">
    <property type="entry name" value="Laminin subunit alpha 5"/>
    <property type="match status" value="1"/>
</dbReference>
<feature type="coiled-coil region" evidence="12">
    <location>
        <begin position="877"/>
        <end position="911"/>
    </location>
</feature>
<keyword evidence="5" id="KW-0677">Repeat</keyword>
<evidence type="ECO:0000259" key="14">
    <source>
        <dbReference type="PROSITE" id="PS50027"/>
    </source>
</evidence>
<dbReference type="InterPro" id="IPR050440">
    <property type="entry name" value="Laminin/Netrin_ECM"/>
</dbReference>
<dbReference type="PROSITE" id="PS51115">
    <property type="entry name" value="LAMININ_IVA"/>
    <property type="match status" value="1"/>
</dbReference>
<dbReference type="Gene3D" id="2.10.25.10">
    <property type="entry name" value="Laminin"/>
    <property type="match status" value="7"/>
</dbReference>
<dbReference type="PROSITE" id="PS50027">
    <property type="entry name" value="EGF_LAM_2"/>
    <property type="match status" value="5"/>
</dbReference>
<keyword evidence="17" id="KW-1185">Reference proteome</keyword>
<feature type="coiled-coil region" evidence="12">
    <location>
        <begin position="1146"/>
        <end position="1204"/>
    </location>
</feature>
<keyword evidence="9 11" id="KW-0424">Laminin EGF-like domain</keyword>
<reference evidence="17" key="2">
    <citation type="journal article" date="2016" name="Sci. Rep.">
        <title>Dictyocaulus viviparus genome, variome and transcriptome elucidate lungworm biology and support future intervention.</title>
        <authorList>
            <person name="McNulty S.N."/>
            <person name="Strube C."/>
            <person name="Rosa B.A."/>
            <person name="Martin J.C."/>
            <person name="Tyagi R."/>
            <person name="Choi Y.J."/>
            <person name="Wang Q."/>
            <person name="Hallsworth Pepin K."/>
            <person name="Zhang X."/>
            <person name="Ozersky P."/>
            <person name="Wilson R.K."/>
            <person name="Sternberg P.W."/>
            <person name="Gasser R.B."/>
            <person name="Mitreva M."/>
        </authorList>
    </citation>
    <scope>NUCLEOTIDE SEQUENCE [LARGE SCALE GENOMIC DNA]</scope>
    <source>
        <strain evidence="17">HannoverDv2000</strain>
    </source>
</reference>
<dbReference type="GO" id="GO:0009888">
    <property type="term" value="P:tissue development"/>
    <property type="evidence" value="ECO:0007669"/>
    <property type="project" value="TreeGrafter"/>
</dbReference>
<feature type="disulfide bond" evidence="11">
    <location>
        <begin position="601"/>
        <end position="618"/>
    </location>
</feature>
<evidence type="ECO:0000259" key="15">
    <source>
        <dbReference type="PROSITE" id="PS51115"/>
    </source>
</evidence>
<comment type="caution">
    <text evidence="11">Lacks conserved residue(s) required for the propagation of feature annotation.</text>
</comment>
<dbReference type="Pfam" id="PF02210">
    <property type="entry name" value="Laminin_G_2"/>
    <property type="match status" value="2"/>
</dbReference>
<feature type="disulfide bond" evidence="10">
    <location>
        <begin position="1563"/>
        <end position="1590"/>
    </location>
</feature>
<dbReference type="InterPro" id="IPR002049">
    <property type="entry name" value="LE_dom"/>
</dbReference>
<dbReference type="InterPro" id="IPR013320">
    <property type="entry name" value="ConA-like_dom_sf"/>
</dbReference>
<feature type="domain" description="Laminin EGF-like" evidence="14">
    <location>
        <begin position="599"/>
        <end position="645"/>
    </location>
</feature>
<evidence type="ECO:0000256" key="8">
    <source>
        <dbReference type="ARBA" id="ARBA00023180"/>
    </source>
</evidence>
<feature type="domain" description="Laminin IV type A" evidence="15">
    <location>
        <begin position="250"/>
        <end position="448"/>
    </location>
</feature>
<feature type="disulfide bond" evidence="11">
    <location>
        <begin position="41"/>
        <end position="53"/>
    </location>
</feature>
<dbReference type="InterPro" id="IPR001791">
    <property type="entry name" value="Laminin_G"/>
</dbReference>
<dbReference type="SUPFAM" id="SSF57196">
    <property type="entry name" value="EGF/Laminin"/>
    <property type="match status" value="4"/>
</dbReference>
<dbReference type="FunFam" id="2.10.25.10:FF:000242">
    <property type="entry name" value="Laminin subunit alpha 1"/>
    <property type="match status" value="1"/>
</dbReference>
<feature type="disulfide bond" evidence="11">
    <location>
        <begin position="157"/>
        <end position="166"/>
    </location>
</feature>